<feature type="non-terminal residue" evidence="2">
    <location>
        <position position="368"/>
    </location>
</feature>
<dbReference type="AlphaFoldDB" id="A0AAV5U4P3"/>
<evidence type="ECO:0000313" key="3">
    <source>
        <dbReference type="Proteomes" id="UP001432027"/>
    </source>
</evidence>
<organism evidence="2 3">
    <name type="scientific">Pristionchus entomophagus</name>
    <dbReference type="NCBI Taxonomy" id="358040"/>
    <lineage>
        <taxon>Eukaryota</taxon>
        <taxon>Metazoa</taxon>
        <taxon>Ecdysozoa</taxon>
        <taxon>Nematoda</taxon>
        <taxon>Chromadorea</taxon>
        <taxon>Rhabditida</taxon>
        <taxon>Rhabditina</taxon>
        <taxon>Diplogasteromorpha</taxon>
        <taxon>Diplogasteroidea</taxon>
        <taxon>Neodiplogasteridae</taxon>
        <taxon>Pristionchus</taxon>
    </lineage>
</organism>
<gene>
    <name evidence="2" type="ORF">PENTCL1PPCAC_23993</name>
</gene>
<reference evidence="2" key="1">
    <citation type="submission" date="2023-10" db="EMBL/GenBank/DDBJ databases">
        <title>Genome assembly of Pristionchus species.</title>
        <authorList>
            <person name="Yoshida K."/>
            <person name="Sommer R.J."/>
        </authorList>
    </citation>
    <scope>NUCLEOTIDE SEQUENCE</scope>
    <source>
        <strain evidence="2">RS0144</strain>
    </source>
</reference>
<sequence length="368" mass="42606">LHSLSELSRSKAIKQEAQSLLISQNKYRPYTTNNGSVHYQCYYAKRFCEGCGVFEPSFFFKISFAERGLYYIMAGDTVILKSHKMARLEEFHLTFNCLAHFNAKEAIEGAGLILRRFNFKECELQEIEIDDNFLEYFEHVISTWSFAKIRIESCFLNLILSYSARKGFASLLLSAKPVEIEMYSCDYDENIDANFLLKYAQTAPMVELFVFDINEAVFAEYGEGTKWDPHDLLSSNDALPQFLPRFKDLHMHRLLVNTESLILALLDRRDLAISGEWEFRITRNFSEAEIDALMGPNHESYLDGDEYSWHNAETQGVRIDWIETGRVEDEDQNDDDEGQGEDDEEEDVEEDEEDDEPWSCIIGFVGCD</sequence>
<name>A0AAV5U4P3_9BILA</name>
<feature type="non-terminal residue" evidence="2">
    <location>
        <position position="1"/>
    </location>
</feature>
<feature type="compositionally biased region" description="Acidic residues" evidence="1">
    <location>
        <begin position="328"/>
        <end position="357"/>
    </location>
</feature>
<keyword evidence="3" id="KW-1185">Reference proteome</keyword>
<comment type="caution">
    <text evidence="2">The sequence shown here is derived from an EMBL/GenBank/DDBJ whole genome shotgun (WGS) entry which is preliminary data.</text>
</comment>
<feature type="region of interest" description="Disordered" evidence="1">
    <location>
        <begin position="320"/>
        <end position="360"/>
    </location>
</feature>
<dbReference type="EMBL" id="BTSX01000005">
    <property type="protein sequence ID" value="GMT01819.1"/>
    <property type="molecule type" value="Genomic_DNA"/>
</dbReference>
<evidence type="ECO:0000256" key="1">
    <source>
        <dbReference type="SAM" id="MobiDB-lite"/>
    </source>
</evidence>
<dbReference type="Proteomes" id="UP001432027">
    <property type="component" value="Unassembled WGS sequence"/>
</dbReference>
<proteinExistence type="predicted"/>
<evidence type="ECO:0000313" key="2">
    <source>
        <dbReference type="EMBL" id="GMT01819.1"/>
    </source>
</evidence>
<accession>A0AAV5U4P3</accession>
<protein>
    <submittedName>
        <fullName evidence="2">Uncharacterized protein</fullName>
    </submittedName>
</protein>